<dbReference type="Gene3D" id="3.10.450.50">
    <property type="match status" value="1"/>
</dbReference>
<protein>
    <submittedName>
        <fullName evidence="1">Uncharacterized protein</fullName>
    </submittedName>
</protein>
<sequence>MREKTGEKIETVLLQAMDDMKRDMEKRQIKRESTLWRKINFPYTFKEMLMSLTKNELTEIRQNLKIQGVSGFKKQPLVEVLNEKMFEDFPMVLWNLDRGRFELVKKVVANNGALYNTYLRKHQVEYYRSRGLVFSGTIEDKKVLTTPKEFEEALRSIENNQEVLDKLERNEKWIRLTYGLLYYYGVLDIHILIPMLEELANCSIIVPEYLEVIEDSIDYYRQIIRVDGGYCHKKVSDVEKLKEEQRQRTDLNYYPFSYDEIYEAGGIGFVDRNDAYERMMKLIKDHYNIMPNEAGSLVEECIYAIRTGESINNIAQFIQRHLEVPNFETMKRFTEEIIYLNNNTRQWMIKGYTPEELAQREKPHLMPTSSAGNGEVFNIKTKKKIGRNDPCPCGSGKKYKKCCG</sequence>
<proteinExistence type="predicted"/>
<gene>
    <name evidence="1" type="ORF">CACET_c09130</name>
</gene>
<evidence type="ECO:0000313" key="1">
    <source>
        <dbReference type="EMBL" id="AKL94420.1"/>
    </source>
</evidence>
<dbReference type="EMBL" id="CP009687">
    <property type="protein sequence ID" value="AKL94420.1"/>
    <property type="molecule type" value="Genomic_DNA"/>
</dbReference>
<dbReference type="STRING" id="84022.CACET_c09130"/>
<accession>A0A0D8IE65</accession>
<dbReference type="Pfam" id="PF02810">
    <property type="entry name" value="SEC-C"/>
    <property type="match status" value="1"/>
</dbReference>
<dbReference type="PANTHER" id="PTHR33747:SF1">
    <property type="entry name" value="ADENYLATE CYCLASE-ASSOCIATED CAP C-TERMINAL DOMAIN-CONTAINING PROTEIN"/>
    <property type="match status" value="1"/>
</dbReference>
<reference evidence="1 2" key="1">
    <citation type="submission" date="2014-10" db="EMBL/GenBank/DDBJ databases">
        <title>Genome sequence of Clostridium aceticum DSM 1496.</title>
        <authorList>
            <person name="Poehlein A."/>
            <person name="Schiel-Bengelsdorf B."/>
            <person name="Gottschalk G."/>
            <person name="Duerre P."/>
            <person name="Daniel R."/>
        </authorList>
    </citation>
    <scope>NUCLEOTIDE SEQUENCE [LARGE SCALE GENOMIC DNA]</scope>
    <source>
        <strain evidence="1 2">DSM 1496</strain>
    </source>
</reference>
<organism evidence="1 2">
    <name type="scientific">Clostridium aceticum</name>
    <dbReference type="NCBI Taxonomy" id="84022"/>
    <lineage>
        <taxon>Bacteria</taxon>
        <taxon>Bacillati</taxon>
        <taxon>Bacillota</taxon>
        <taxon>Clostridia</taxon>
        <taxon>Eubacteriales</taxon>
        <taxon>Clostridiaceae</taxon>
        <taxon>Clostridium</taxon>
    </lineage>
</organism>
<keyword evidence="2" id="KW-1185">Reference proteome</keyword>
<dbReference type="AlphaFoldDB" id="A0A0D8IE65"/>
<dbReference type="PANTHER" id="PTHR33747">
    <property type="entry name" value="UPF0225 PROTEIN SCO1677"/>
    <property type="match status" value="1"/>
</dbReference>
<dbReference type="RefSeq" id="WP_044823437.1">
    <property type="nucleotide sequence ID" value="NZ_CP009687.1"/>
</dbReference>
<dbReference type="KEGG" id="cace:CACET_c09130"/>
<evidence type="ECO:0000313" key="2">
    <source>
        <dbReference type="Proteomes" id="UP000035704"/>
    </source>
</evidence>
<dbReference type="SUPFAM" id="SSF103642">
    <property type="entry name" value="Sec-C motif"/>
    <property type="match status" value="1"/>
</dbReference>
<dbReference type="InterPro" id="IPR004027">
    <property type="entry name" value="SEC_C_motif"/>
</dbReference>
<dbReference type="PATRIC" id="fig|84022.5.peg.2414"/>
<dbReference type="OrthoDB" id="9814022at2"/>
<name>A0A0D8IE65_9CLOT</name>
<dbReference type="Proteomes" id="UP000035704">
    <property type="component" value="Chromosome"/>
</dbReference>